<dbReference type="AlphaFoldDB" id="A0A6A4GWW8"/>
<evidence type="ECO:0000313" key="2">
    <source>
        <dbReference type="EMBL" id="KAE9390258.1"/>
    </source>
</evidence>
<feature type="compositionally biased region" description="Polar residues" evidence="1">
    <location>
        <begin position="217"/>
        <end position="238"/>
    </location>
</feature>
<evidence type="ECO:0000313" key="3">
    <source>
        <dbReference type="Proteomes" id="UP000799118"/>
    </source>
</evidence>
<accession>A0A6A4GWW8</accession>
<feature type="compositionally biased region" description="Low complexity" evidence="1">
    <location>
        <begin position="161"/>
        <end position="180"/>
    </location>
</feature>
<reference evidence="2" key="1">
    <citation type="journal article" date="2019" name="Environ. Microbiol.">
        <title>Fungal ecological strategies reflected in gene transcription - a case study of two litter decomposers.</title>
        <authorList>
            <person name="Barbi F."/>
            <person name="Kohler A."/>
            <person name="Barry K."/>
            <person name="Baskaran P."/>
            <person name="Daum C."/>
            <person name="Fauchery L."/>
            <person name="Ihrmark K."/>
            <person name="Kuo A."/>
            <person name="LaButti K."/>
            <person name="Lipzen A."/>
            <person name="Morin E."/>
            <person name="Grigoriev I.V."/>
            <person name="Henrissat B."/>
            <person name="Lindahl B."/>
            <person name="Martin F."/>
        </authorList>
    </citation>
    <scope>NUCLEOTIDE SEQUENCE</scope>
    <source>
        <strain evidence="2">JB14</strain>
    </source>
</reference>
<proteinExistence type="predicted"/>
<protein>
    <submittedName>
        <fullName evidence="2">Uncharacterized protein</fullName>
    </submittedName>
</protein>
<feature type="region of interest" description="Disordered" evidence="1">
    <location>
        <begin position="132"/>
        <end position="258"/>
    </location>
</feature>
<organism evidence="2 3">
    <name type="scientific">Gymnopus androsaceus JB14</name>
    <dbReference type="NCBI Taxonomy" id="1447944"/>
    <lineage>
        <taxon>Eukaryota</taxon>
        <taxon>Fungi</taxon>
        <taxon>Dikarya</taxon>
        <taxon>Basidiomycota</taxon>
        <taxon>Agaricomycotina</taxon>
        <taxon>Agaricomycetes</taxon>
        <taxon>Agaricomycetidae</taxon>
        <taxon>Agaricales</taxon>
        <taxon>Marasmiineae</taxon>
        <taxon>Omphalotaceae</taxon>
        <taxon>Gymnopus</taxon>
    </lineage>
</organism>
<evidence type="ECO:0000256" key="1">
    <source>
        <dbReference type="SAM" id="MobiDB-lite"/>
    </source>
</evidence>
<feature type="compositionally biased region" description="Low complexity" evidence="1">
    <location>
        <begin position="187"/>
        <end position="196"/>
    </location>
</feature>
<keyword evidence="3" id="KW-1185">Reference proteome</keyword>
<dbReference type="Proteomes" id="UP000799118">
    <property type="component" value="Unassembled WGS sequence"/>
</dbReference>
<dbReference type="EMBL" id="ML769664">
    <property type="protein sequence ID" value="KAE9390258.1"/>
    <property type="molecule type" value="Genomic_DNA"/>
</dbReference>
<name>A0A6A4GWW8_9AGAR</name>
<sequence length="258" mass="28472">MSSIEVQSFLPWDTFKSELKNAFQHPSSEDIAFDHIRRWNDEVFKPNGIEAILCLEFPLDSELDHDVGTYAVYVMDLAQARADGRQKLVDMFGPLPSHLRKICFVDAIPPSVSRQRGYPLGLTLEREIVVPESPSRTSSIVGPVDKELDIPLPSDDSATKSPIVPAAIPSSPVSPQSQSQSPPPQAGPSRPSQTPRSTDRRVTTVTTTRPDGRNGKRTNSAPQVVANSRSHKTSNTTPPDGRARTRKRTDSSQKVRRK</sequence>
<feature type="compositionally biased region" description="Basic and acidic residues" evidence="1">
    <location>
        <begin position="248"/>
        <end position="258"/>
    </location>
</feature>
<gene>
    <name evidence="2" type="ORF">BT96DRAFT_352147</name>
</gene>